<evidence type="ECO:0000256" key="1">
    <source>
        <dbReference type="SAM" id="Phobius"/>
    </source>
</evidence>
<proteinExistence type="predicted"/>
<keyword evidence="1" id="KW-1133">Transmembrane helix</keyword>
<organism evidence="2 3">
    <name type="scientific">Pseudoalteromonas rubra</name>
    <dbReference type="NCBI Taxonomy" id="43658"/>
    <lineage>
        <taxon>Bacteria</taxon>
        <taxon>Pseudomonadati</taxon>
        <taxon>Pseudomonadota</taxon>
        <taxon>Gammaproteobacteria</taxon>
        <taxon>Alteromonadales</taxon>
        <taxon>Pseudoalteromonadaceae</taxon>
        <taxon>Pseudoalteromonas</taxon>
    </lineage>
</organism>
<dbReference type="Proteomes" id="UP000036850">
    <property type="component" value="Unassembled WGS sequence"/>
</dbReference>
<feature type="transmembrane region" description="Helical" evidence="1">
    <location>
        <begin position="81"/>
        <end position="101"/>
    </location>
</feature>
<dbReference type="AlphaFoldDB" id="A0A0L0EWX3"/>
<keyword evidence="1" id="KW-0812">Transmembrane</keyword>
<comment type="caution">
    <text evidence="2">The sequence shown here is derived from an EMBL/GenBank/DDBJ whole genome shotgun (WGS) entry which is preliminary data.</text>
</comment>
<sequence length="105" mass="11954">MCTRGNVEERKIAPIIILASSFVVAIFNGMIIFSIIQYWFNIGKAPHEALIFAVYLIFPACVFVFINSVVFLFGHKFLNHLLKRICAVNLCFSYGFILYIIEASL</sequence>
<protein>
    <submittedName>
        <fullName evidence="2">Uncharacterized protein</fullName>
    </submittedName>
</protein>
<dbReference type="PATRIC" id="fig|43658.6.peg.4864"/>
<gene>
    <name evidence="2" type="ORF">AC626_01520</name>
</gene>
<evidence type="ECO:0000313" key="2">
    <source>
        <dbReference type="EMBL" id="KNC68940.1"/>
    </source>
</evidence>
<evidence type="ECO:0000313" key="3">
    <source>
        <dbReference type="Proteomes" id="UP000036850"/>
    </source>
</evidence>
<dbReference type="EMBL" id="LFZX01000006">
    <property type="protein sequence ID" value="KNC68940.1"/>
    <property type="molecule type" value="Genomic_DNA"/>
</dbReference>
<reference evidence="3" key="1">
    <citation type="submission" date="2015-07" db="EMBL/GenBank/DDBJ databases">
        <title>Draft genome sequence of a Pseudoalteromonas rubra strain, OCN096, isolated from Kaneohe Bay, Oahu, Hawaii.</title>
        <authorList>
            <person name="Beurmann S."/>
            <person name="Ushijima B."/>
            <person name="Belcaid M."/>
            <person name="Callahan S.M."/>
            <person name="Aeby G.S."/>
        </authorList>
    </citation>
    <scope>NUCLEOTIDE SEQUENCE [LARGE SCALE GENOMIC DNA]</scope>
    <source>
        <strain evidence="3">OCN096</strain>
    </source>
</reference>
<feature type="transmembrane region" description="Helical" evidence="1">
    <location>
        <begin position="12"/>
        <end position="40"/>
    </location>
</feature>
<name>A0A0L0EWX3_9GAMM</name>
<feature type="transmembrane region" description="Helical" evidence="1">
    <location>
        <begin position="52"/>
        <end position="74"/>
    </location>
</feature>
<keyword evidence="1" id="KW-0472">Membrane</keyword>
<accession>A0A0L0EWX3</accession>